<comment type="caution">
    <text evidence="3">The sequence shown here is derived from an EMBL/GenBank/DDBJ whole genome shotgun (WGS) entry which is preliminary data.</text>
</comment>
<feature type="transmembrane region" description="Helical" evidence="2">
    <location>
        <begin position="6"/>
        <end position="27"/>
    </location>
</feature>
<keyword evidence="2" id="KW-0812">Transmembrane</keyword>
<evidence type="ECO:0000313" key="4">
    <source>
        <dbReference type="Proteomes" id="UP000237340"/>
    </source>
</evidence>
<feature type="compositionally biased region" description="Basic and acidic residues" evidence="1">
    <location>
        <begin position="40"/>
        <end position="50"/>
    </location>
</feature>
<name>A0A2S3ZAD9_9MICO</name>
<dbReference type="AlphaFoldDB" id="A0A2S3ZAD9"/>
<dbReference type="Proteomes" id="UP000237340">
    <property type="component" value="Unassembled WGS sequence"/>
</dbReference>
<reference evidence="3 4" key="1">
    <citation type="submission" date="2018-01" db="EMBL/GenBank/DDBJ databases">
        <title>Cryobacterium sp. nov., from glaciers in China.</title>
        <authorList>
            <person name="Liu Q."/>
            <person name="Xin Y.-H."/>
        </authorList>
    </citation>
    <scope>NUCLEOTIDE SEQUENCE [LARGE SCALE GENOMIC DNA]</scope>
    <source>
        <strain evidence="3 4">TMN-42</strain>
    </source>
</reference>
<organism evidence="3 4">
    <name type="scientific">Cryobacterium zongtaii</name>
    <dbReference type="NCBI Taxonomy" id="1259217"/>
    <lineage>
        <taxon>Bacteria</taxon>
        <taxon>Bacillati</taxon>
        <taxon>Actinomycetota</taxon>
        <taxon>Actinomycetes</taxon>
        <taxon>Micrococcales</taxon>
        <taxon>Microbacteriaceae</taxon>
        <taxon>Cryobacterium</taxon>
    </lineage>
</organism>
<keyword evidence="2" id="KW-1133">Transmembrane helix</keyword>
<evidence type="ECO:0000256" key="2">
    <source>
        <dbReference type="SAM" id="Phobius"/>
    </source>
</evidence>
<gene>
    <name evidence="3" type="ORF">C3B61_16995</name>
</gene>
<sequence>MSETFSLILGILILAVAIAVSVFLYVISRRPRSAPLSAHQRAEHDSRSETEAAQSPKIRNTGRGAGL</sequence>
<feature type="region of interest" description="Disordered" evidence="1">
    <location>
        <begin position="33"/>
        <end position="67"/>
    </location>
</feature>
<proteinExistence type="predicted"/>
<dbReference type="EMBL" id="PPXD01000026">
    <property type="protein sequence ID" value="POH62543.1"/>
    <property type="molecule type" value="Genomic_DNA"/>
</dbReference>
<evidence type="ECO:0000256" key="1">
    <source>
        <dbReference type="SAM" id="MobiDB-lite"/>
    </source>
</evidence>
<keyword evidence="4" id="KW-1185">Reference proteome</keyword>
<protein>
    <submittedName>
        <fullName evidence="3">Uncharacterized protein</fullName>
    </submittedName>
</protein>
<accession>A0A2S3ZAD9</accession>
<dbReference type="RefSeq" id="WP_103461680.1">
    <property type="nucleotide sequence ID" value="NZ_PPXD01000026.1"/>
</dbReference>
<evidence type="ECO:0000313" key="3">
    <source>
        <dbReference type="EMBL" id="POH62543.1"/>
    </source>
</evidence>
<keyword evidence="2" id="KW-0472">Membrane</keyword>